<evidence type="ECO:0000313" key="2">
    <source>
        <dbReference type="Proteomes" id="UP000827092"/>
    </source>
</evidence>
<sequence>MLGPPFQGSPEEFNSTLNILAKLEEIIRTSDISKCNK</sequence>
<evidence type="ECO:0000313" key="1">
    <source>
        <dbReference type="EMBL" id="KAG8174125.1"/>
    </source>
</evidence>
<comment type="caution">
    <text evidence="1">The sequence shown here is derived from an EMBL/GenBank/DDBJ whole genome shotgun (WGS) entry which is preliminary data.</text>
</comment>
<feature type="non-terminal residue" evidence="1">
    <location>
        <position position="37"/>
    </location>
</feature>
<reference evidence="1 2" key="1">
    <citation type="journal article" date="2022" name="Nat. Ecol. Evol.">
        <title>A masculinizing supergene underlies an exaggerated male reproductive morph in a spider.</title>
        <authorList>
            <person name="Hendrickx F."/>
            <person name="De Corte Z."/>
            <person name="Sonet G."/>
            <person name="Van Belleghem S.M."/>
            <person name="Kostlbacher S."/>
            <person name="Vangestel C."/>
        </authorList>
    </citation>
    <scope>NUCLEOTIDE SEQUENCE [LARGE SCALE GENOMIC DNA]</scope>
    <source>
        <strain evidence="1">W744_W776</strain>
    </source>
</reference>
<proteinExistence type="predicted"/>
<gene>
    <name evidence="1" type="ORF">JTE90_003067</name>
</gene>
<protein>
    <submittedName>
        <fullName evidence="1">Uncharacterized protein</fullName>
    </submittedName>
</protein>
<dbReference type="Proteomes" id="UP000827092">
    <property type="component" value="Unassembled WGS sequence"/>
</dbReference>
<dbReference type="EMBL" id="JAFNEN010001313">
    <property type="protein sequence ID" value="KAG8174125.1"/>
    <property type="molecule type" value="Genomic_DNA"/>
</dbReference>
<dbReference type="AlphaFoldDB" id="A0AAV6TRU6"/>
<keyword evidence="2" id="KW-1185">Reference proteome</keyword>
<name>A0AAV6TRU6_9ARAC</name>
<accession>A0AAV6TRU6</accession>
<organism evidence="1 2">
    <name type="scientific">Oedothorax gibbosus</name>
    <dbReference type="NCBI Taxonomy" id="931172"/>
    <lineage>
        <taxon>Eukaryota</taxon>
        <taxon>Metazoa</taxon>
        <taxon>Ecdysozoa</taxon>
        <taxon>Arthropoda</taxon>
        <taxon>Chelicerata</taxon>
        <taxon>Arachnida</taxon>
        <taxon>Araneae</taxon>
        <taxon>Araneomorphae</taxon>
        <taxon>Entelegynae</taxon>
        <taxon>Araneoidea</taxon>
        <taxon>Linyphiidae</taxon>
        <taxon>Erigoninae</taxon>
        <taxon>Oedothorax</taxon>
    </lineage>
</organism>